<dbReference type="InterPro" id="IPR036259">
    <property type="entry name" value="MFS_trans_sf"/>
</dbReference>
<keyword evidence="3" id="KW-1133">Transmembrane helix</keyword>
<evidence type="ECO:0000256" key="3">
    <source>
        <dbReference type="SAM" id="Phobius"/>
    </source>
</evidence>
<organism evidence="4 5">
    <name type="scientific">Monilinia laxa</name>
    <name type="common">Brown rot fungus</name>
    <name type="synonym">Sclerotinia laxa</name>
    <dbReference type="NCBI Taxonomy" id="61186"/>
    <lineage>
        <taxon>Eukaryota</taxon>
        <taxon>Fungi</taxon>
        <taxon>Dikarya</taxon>
        <taxon>Ascomycota</taxon>
        <taxon>Pezizomycotina</taxon>
        <taxon>Leotiomycetes</taxon>
        <taxon>Helotiales</taxon>
        <taxon>Sclerotiniaceae</taxon>
        <taxon>Monilinia</taxon>
    </lineage>
</organism>
<feature type="transmembrane region" description="Helical" evidence="3">
    <location>
        <begin position="205"/>
        <end position="227"/>
    </location>
</feature>
<dbReference type="Pfam" id="PF07690">
    <property type="entry name" value="MFS_1"/>
    <property type="match status" value="1"/>
</dbReference>
<feature type="transmembrane region" description="Helical" evidence="3">
    <location>
        <begin position="366"/>
        <end position="383"/>
    </location>
</feature>
<comment type="caution">
    <text evidence="4">The sequence shown here is derived from an EMBL/GenBank/DDBJ whole genome shotgun (WGS) entry which is preliminary data.</text>
</comment>
<feature type="transmembrane region" description="Helical" evidence="3">
    <location>
        <begin position="297"/>
        <end position="320"/>
    </location>
</feature>
<protein>
    <recommendedName>
        <fullName evidence="6">Major facilitator superfamily (MFS) profile domain-containing protein</fullName>
    </recommendedName>
</protein>
<accession>A0A5N6JXJ5</accession>
<evidence type="ECO:0000256" key="1">
    <source>
        <dbReference type="ARBA" id="ARBA00004141"/>
    </source>
</evidence>
<feature type="transmembrane region" description="Helical" evidence="3">
    <location>
        <begin position="134"/>
        <end position="154"/>
    </location>
</feature>
<evidence type="ECO:0000313" key="4">
    <source>
        <dbReference type="EMBL" id="KAB8293720.1"/>
    </source>
</evidence>
<gene>
    <name evidence="4" type="ORF">EYC80_009205</name>
</gene>
<comment type="subcellular location">
    <subcellularLocation>
        <location evidence="1">Membrane</location>
        <topology evidence="1">Multi-pass membrane protein</topology>
    </subcellularLocation>
</comment>
<dbReference type="GO" id="GO:0016020">
    <property type="term" value="C:membrane"/>
    <property type="evidence" value="ECO:0007669"/>
    <property type="project" value="UniProtKB-SubCell"/>
</dbReference>
<dbReference type="OrthoDB" id="6509908at2759"/>
<dbReference type="EMBL" id="VIGI01000011">
    <property type="protein sequence ID" value="KAB8293720.1"/>
    <property type="molecule type" value="Genomic_DNA"/>
</dbReference>
<dbReference type="Proteomes" id="UP000326757">
    <property type="component" value="Unassembled WGS sequence"/>
</dbReference>
<dbReference type="InterPro" id="IPR050327">
    <property type="entry name" value="Proton-linked_MCT"/>
</dbReference>
<proteinExistence type="inferred from homology"/>
<sequence>MNSSLFVQADGKLVEKAQHSSWTIVVAVYTRQSSADGLETKTTPQISSTNDCPPESANIQLKPETLVEKQQIAGPPVVPDGGVLAWVQCAAAFCTQYWHQILPQGLVMGIGLGSLFMPATAVIASYFTRRRGLAMGLASSGSTMGGILYPVIFSQLINKIHFGCTIRVVAFIMISLSILPVLGMKMRYKPPAVRRLFNAEAWKEPVFTLYAIALFVGYAGMYIPYFYVQEYCLEKKIITGSLNFYLLPIINGSGFFGRIFFGHLADTIGALNAFGATSGVCSILLLGWMGMNNEGSIIVFCVLYGFFSAGPITLAANVVANVLTPDMRQFGVRLTMQLVPSALGLLIGNPIAGAILQGGWLGLQDFAVATVTACTLLTIAARVPKMGWGVMIKI</sequence>
<dbReference type="Gene3D" id="1.20.1250.20">
    <property type="entry name" value="MFS general substrate transporter like domains"/>
    <property type="match status" value="2"/>
</dbReference>
<feature type="transmembrane region" description="Helical" evidence="3">
    <location>
        <begin position="268"/>
        <end position="291"/>
    </location>
</feature>
<dbReference type="InterPro" id="IPR011701">
    <property type="entry name" value="MFS"/>
</dbReference>
<comment type="similarity">
    <text evidence="2">Belongs to the major facilitator superfamily. Monocarboxylate porter (TC 2.A.1.13) family.</text>
</comment>
<evidence type="ECO:0000256" key="2">
    <source>
        <dbReference type="ARBA" id="ARBA00006727"/>
    </source>
</evidence>
<keyword evidence="5" id="KW-1185">Reference proteome</keyword>
<keyword evidence="3" id="KW-0812">Transmembrane</keyword>
<dbReference type="GO" id="GO:0022857">
    <property type="term" value="F:transmembrane transporter activity"/>
    <property type="evidence" value="ECO:0007669"/>
    <property type="project" value="InterPro"/>
</dbReference>
<name>A0A5N6JXJ5_MONLA</name>
<feature type="transmembrane region" description="Helical" evidence="3">
    <location>
        <begin position="160"/>
        <end position="184"/>
    </location>
</feature>
<feature type="transmembrane region" description="Helical" evidence="3">
    <location>
        <begin position="341"/>
        <end position="360"/>
    </location>
</feature>
<feature type="transmembrane region" description="Helical" evidence="3">
    <location>
        <begin position="106"/>
        <end position="127"/>
    </location>
</feature>
<feature type="transmembrane region" description="Helical" evidence="3">
    <location>
        <begin position="242"/>
        <end position="261"/>
    </location>
</feature>
<keyword evidence="3" id="KW-0472">Membrane</keyword>
<evidence type="ECO:0000313" key="5">
    <source>
        <dbReference type="Proteomes" id="UP000326757"/>
    </source>
</evidence>
<dbReference type="AlphaFoldDB" id="A0A5N6JXJ5"/>
<dbReference type="SUPFAM" id="SSF103473">
    <property type="entry name" value="MFS general substrate transporter"/>
    <property type="match status" value="1"/>
</dbReference>
<reference evidence="4 5" key="1">
    <citation type="submission" date="2019-06" db="EMBL/GenBank/DDBJ databases">
        <title>Genome Sequence of the Brown Rot Fungal Pathogen Monilinia laxa.</title>
        <authorList>
            <person name="De Miccolis Angelini R.M."/>
            <person name="Landi L."/>
            <person name="Abate D."/>
            <person name="Pollastro S."/>
            <person name="Romanazzi G."/>
            <person name="Faretra F."/>
        </authorList>
    </citation>
    <scope>NUCLEOTIDE SEQUENCE [LARGE SCALE GENOMIC DNA]</scope>
    <source>
        <strain evidence="4 5">Mlax316</strain>
    </source>
</reference>
<dbReference type="PANTHER" id="PTHR11360:SF234">
    <property type="entry name" value="MFS-TYPE TRANSPORTER DBAD-RELATED"/>
    <property type="match status" value="1"/>
</dbReference>
<evidence type="ECO:0008006" key="6">
    <source>
        <dbReference type="Google" id="ProtNLM"/>
    </source>
</evidence>
<dbReference type="PANTHER" id="PTHR11360">
    <property type="entry name" value="MONOCARBOXYLATE TRANSPORTER"/>
    <property type="match status" value="1"/>
</dbReference>